<dbReference type="Proteomes" id="UP001162060">
    <property type="component" value="Unassembled WGS sequence"/>
</dbReference>
<dbReference type="EMBL" id="CAKLBY020000039">
    <property type="protein sequence ID" value="CAK7912983.1"/>
    <property type="molecule type" value="Genomic_DNA"/>
</dbReference>
<accession>A0AAV1TED6</accession>
<sequence>MLEHYDLLNTLADITELPEGGLPEQTGVGRFLKRKISFGERMVYSNEPVRKMAVVRGS</sequence>
<evidence type="ECO:0000313" key="1">
    <source>
        <dbReference type="EMBL" id="CAK7912983.1"/>
    </source>
</evidence>
<evidence type="ECO:0000313" key="2">
    <source>
        <dbReference type="Proteomes" id="UP001162060"/>
    </source>
</evidence>
<gene>
    <name evidence="1" type="ORF">PM001_LOCUS4665</name>
</gene>
<comment type="caution">
    <text evidence="1">The sequence shown here is derived from an EMBL/GenBank/DDBJ whole genome shotgun (WGS) entry which is preliminary data.</text>
</comment>
<proteinExistence type="predicted"/>
<protein>
    <submittedName>
        <fullName evidence="1">Uncharacterized protein</fullName>
    </submittedName>
</protein>
<organism evidence="1 2">
    <name type="scientific">Peronospora matthiolae</name>
    <dbReference type="NCBI Taxonomy" id="2874970"/>
    <lineage>
        <taxon>Eukaryota</taxon>
        <taxon>Sar</taxon>
        <taxon>Stramenopiles</taxon>
        <taxon>Oomycota</taxon>
        <taxon>Peronosporomycetes</taxon>
        <taxon>Peronosporales</taxon>
        <taxon>Peronosporaceae</taxon>
        <taxon>Peronospora</taxon>
    </lineage>
</organism>
<dbReference type="AlphaFoldDB" id="A0AAV1TED6"/>
<reference evidence="1" key="1">
    <citation type="submission" date="2024-01" db="EMBL/GenBank/DDBJ databases">
        <authorList>
            <person name="Webb A."/>
        </authorList>
    </citation>
    <scope>NUCLEOTIDE SEQUENCE</scope>
    <source>
        <strain evidence="1">Pm1</strain>
    </source>
</reference>
<name>A0AAV1TED6_9STRA</name>